<feature type="non-terminal residue" evidence="2">
    <location>
        <position position="1"/>
    </location>
</feature>
<evidence type="ECO:0000259" key="1">
    <source>
        <dbReference type="Pfam" id="PF01464"/>
    </source>
</evidence>
<dbReference type="GO" id="GO:0016020">
    <property type="term" value="C:membrane"/>
    <property type="evidence" value="ECO:0007669"/>
    <property type="project" value="InterPro"/>
</dbReference>
<accession>A0A382QDM0</accession>
<sequence length="176" mass="20160">RMDRRLLKYEDLFLSASKGVDFHWTLLAAISYQESHWDPLAISKTGVRGLMMLTQQTAKEMGVVKRTDPEQSIKGGSLYFQKIFNRFPETIPITDRTWMSLAAYNIGFSHIKDAREFTKRIGKDADNWQEVSKALLIKGKSGAVSKTRAKEAIDYVNRVKLFYATLFLQEKLDSST</sequence>
<dbReference type="PROSITE" id="PS00922">
    <property type="entry name" value="TRANSGLYCOSYLASE"/>
    <property type="match status" value="1"/>
</dbReference>
<proteinExistence type="predicted"/>
<dbReference type="PANTHER" id="PTHR37423">
    <property type="entry name" value="SOLUBLE LYTIC MUREIN TRANSGLYCOSYLASE-RELATED"/>
    <property type="match status" value="1"/>
</dbReference>
<feature type="non-terminal residue" evidence="2">
    <location>
        <position position="176"/>
    </location>
</feature>
<dbReference type="GO" id="GO:0000270">
    <property type="term" value="P:peptidoglycan metabolic process"/>
    <property type="evidence" value="ECO:0007669"/>
    <property type="project" value="InterPro"/>
</dbReference>
<organism evidence="2">
    <name type="scientific">marine metagenome</name>
    <dbReference type="NCBI Taxonomy" id="408172"/>
    <lineage>
        <taxon>unclassified sequences</taxon>
        <taxon>metagenomes</taxon>
        <taxon>ecological metagenomes</taxon>
    </lineage>
</organism>
<feature type="domain" description="Transglycosylase SLT" evidence="1">
    <location>
        <begin position="14"/>
        <end position="121"/>
    </location>
</feature>
<name>A0A382QDM0_9ZZZZ</name>
<evidence type="ECO:0000313" key="2">
    <source>
        <dbReference type="EMBL" id="SVC82692.1"/>
    </source>
</evidence>
<protein>
    <recommendedName>
        <fullName evidence="1">Transglycosylase SLT domain-containing protein</fullName>
    </recommendedName>
</protein>
<dbReference type="EMBL" id="UINC01113226">
    <property type="protein sequence ID" value="SVC82692.1"/>
    <property type="molecule type" value="Genomic_DNA"/>
</dbReference>
<dbReference type="AlphaFoldDB" id="A0A382QDM0"/>
<dbReference type="Gene3D" id="1.10.530.10">
    <property type="match status" value="1"/>
</dbReference>
<dbReference type="InterPro" id="IPR000189">
    <property type="entry name" value="Transglyc_AS"/>
</dbReference>
<reference evidence="2" key="1">
    <citation type="submission" date="2018-05" db="EMBL/GenBank/DDBJ databases">
        <authorList>
            <person name="Lanie J.A."/>
            <person name="Ng W.-L."/>
            <person name="Kazmierczak K.M."/>
            <person name="Andrzejewski T.M."/>
            <person name="Davidsen T.M."/>
            <person name="Wayne K.J."/>
            <person name="Tettelin H."/>
            <person name="Glass J.I."/>
            <person name="Rusch D."/>
            <person name="Podicherti R."/>
            <person name="Tsui H.-C.T."/>
            <person name="Winkler M.E."/>
        </authorList>
    </citation>
    <scope>NUCLEOTIDE SEQUENCE</scope>
</reference>
<dbReference type="Pfam" id="PF01464">
    <property type="entry name" value="SLT"/>
    <property type="match status" value="1"/>
</dbReference>
<gene>
    <name evidence="2" type="ORF">METZ01_LOCUS335546</name>
</gene>
<dbReference type="InterPro" id="IPR008258">
    <property type="entry name" value="Transglycosylase_SLT_dom_1"/>
</dbReference>
<dbReference type="SUPFAM" id="SSF53955">
    <property type="entry name" value="Lysozyme-like"/>
    <property type="match status" value="1"/>
</dbReference>
<dbReference type="InterPro" id="IPR023346">
    <property type="entry name" value="Lysozyme-like_dom_sf"/>
</dbReference>
<dbReference type="GO" id="GO:0008933">
    <property type="term" value="F:peptidoglycan lytic transglycosylase activity"/>
    <property type="evidence" value="ECO:0007669"/>
    <property type="project" value="InterPro"/>
</dbReference>
<dbReference type="PANTHER" id="PTHR37423:SF2">
    <property type="entry name" value="MEMBRANE-BOUND LYTIC MUREIN TRANSGLYCOSYLASE C"/>
    <property type="match status" value="1"/>
</dbReference>